<keyword evidence="3" id="KW-1185">Reference proteome</keyword>
<feature type="compositionally biased region" description="Basic residues" evidence="1">
    <location>
        <begin position="1"/>
        <end position="11"/>
    </location>
</feature>
<protein>
    <submittedName>
        <fullName evidence="2">Uncharacterized protein</fullName>
    </submittedName>
</protein>
<evidence type="ECO:0000313" key="2">
    <source>
        <dbReference type="EMBL" id="VEL41832.1"/>
    </source>
</evidence>
<proteinExistence type="predicted"/>
<dbReference type="Proteomes" id="UP000784294">
    <property type="component" value="Unassembled WGS sequence"/>
</dbReference>
<sequence>MLHHPAWRKTRMATWHPRPQRPGQEYCRPETVCRILLAHSHLLNGRLVSRGSASDATGFVEAGKDGRKEEADHECLLERRPLLLLHQPPRRLQQQQLVQGCCIERSRHDTRQQHPWRLLSQSSSRSDGKLFMGDENSQVRQHNSRQNIRRKRLKVHAKMPEKSICLKISSAFNSKKQTSRCPGQREVVSVRQAEEEGADEQKVGII</sequence>
<name>A0A3S5BVD1_9PLAT</name>
<reference evidence="2" key="1">
    <citation type="submission" date="2018-11" db="EMBL/GenBank/DDBJ databases">
        <authorList>
            <consortium name="Pathogen Informatics"/>
        </authorList>
    </citation>
    <scope>NUCLEOTIDE SEQUENCE</scope>
</reference>
<accession>A0A3S5BVD1</accession>
<evidence type="ECO:0000313" key="3">
    <source>
        <dbReference type="Proteomes" id="UP000784294"/>
    </source>
</evidence>
<feature type="region of interest" description="Disordered" evidence="1">
    <location>
        <begin position="1"/>
        <end position="22"/>
    </location>
</feature>
<dbReference type="EMBL" id="CAAALY010271237">
    <property type="protein sequence ID" value="VEL41832.1"/>
    <property type="molecule type" value="Genomic_DNA"/>
</dbReference>
<organism evidence="2 3">
    <name type="scientific">Protopolystoma xenopodis</name>
    <dbReference type="NCBI Taxonomy" id="117903"/>
    <lineage>
        <taxon>Eukaryota</taxon>
        <taxon>Metazoa</taxon>
        <taxon>Spiralia</taxon>
        <taxon>Lophotrochozoa</taxon>
        <taxon>Platyhelminthes</taxon>
        <taxon>Monogenea</taxon>
        <taxon>Polyopisthocotylea</taxon>
        <taxon>Polystomatidea</taxon>
        <taxon>Polystomatidae</taxon>
        <taxon>Protopolystoma</taxon>
    </lineage>
</organism>
<gene>
    <name evidence="2" type="ORF">PXEA_LOCUS35272</name>
</gene>
<evidence type="ECO:0000256" key="1">
    <source>
        <dbReference type="SAM" id="MobiDB-lite"/>
    </source>
</evidence>
<comment type="caution">
    <text evidence="2">The sequence shown here is derived from an EMBL/GenBank/DDBJ whole genome shotgun (WGS) entry which is preliminary data.</text>
</comment>
<dbReference type="AlphaFoldDB" id="A0A3S5BVD1"/>